<evidence type="ECO:0000256" key="2">
    <source>
        <dbReference type="ARBA" id="ARBA00022692"/>
    </source>
</evidence>
<dbReference type="Proteomes" id="UP000295777">
    <property type="component" value="Unassembled WGS sequence"/>
</dbReference>
<dbReference type="Pfam" id="PF13103">
    <property type="entry name" value="TonB_2"/>
    <property type="match status" value="1"/>
</dbReference>
<comment type="subcellular location">
    <subcellularLocation>
        <location evidence="1">Membrane</location>
        <topology evidence="1">Single-pass membrane protein</topology>
    </subcellularLocation>
</comment>
<dbReference type="RefSeq" id="WP_132525717.1">
    <property type="nucleotide sequence ID" value="NZ_SMFV01000002.1"/>
</dbReference>
<dbReference type="Gene3D" id="3.30.1150.10">
    <property type="match status" value="1"/>
</dbReference>
<keyword evidence="3" id="KW-1133">Transmembrane helix</keyword>
<dbReference type="NCBIfam" id="TIGR01352">
    <property type="entry name" value="tonB_Cterm"/>
    <property type="match status" value="1"/>
</dbReference>
<dbReference type="AlphaFoldDB" id="A0A4R1GB62"/>
<keyword evidence="2" id="KW-0812">Transmembrane</keyword>
<evidence type="ECO:0000256" key="3">
    <source>
        <dbReference type="ARBA" id="ARBA00022989"/>
    </source>
</evidence>
<dbReference type="GO" id="GO:0016020">
    <property type="term" value="C:membrane"/>
    <property type="evidence" value="ECO:0007669"/>
    <property type="project" value="UniProtKB-SubCell"/>
</dbReference>
<proteinExistence type="predicted"/>
<feature type="compositionally biased region" description="Basic and acidic residues" evidence="5">
    <location>
        <begin position="87"/>
        <end position="110"/>
    </location>
</feature>
<keyword evidence="7" id="KW-1185">Reference proteome</keyword>
<dbReference type="SUPFAM" id="SSF74653">
    <property type="entry name" value="TolA/TonB C-terminal domain"/>
    <property type="match status" value="1"/>
</dbReference>
<gene>
    <name evidence="6" type="ORF">CLV27_0630</name>
</gene>
<comment type="caution">
    <text evidence="6">The sequence shown here is derived from an EMBL/GenBank/DDBJ whole genome shotgun (WGS) entry which is preliminary data.</text>
</comment>
<evidence type="ECO:0000256" key="5">
    <source>
        <dbReference type="SAM" id="MobiDB-lite"/>
    </source>
</evidence>
<keyword evidence="4" id="KW-0472">Membrane</keyword>
<evidence type="ECO:0000313" key="6">
    <source>
        <dbReference type="EMBL" id="TCK05204.1"/>
    </source>
</evidence>
<dbReference type="EMBL" id="SMFV01000002">
    <property type="protein sequence ID" value="TCK05204.1"/>
    <property type="molecule type" value="Genomic_DNA"/>
</dbReference>
<protein>
    <submittedName>
        <fullName evidence="6">Protein TonB</fullName>
    </submittedName>
</protein>
<feature type="region of interest" description="Disordered" evidence="5">
    <location>
        <begin position="86"/>
        <end position="116"/>
    </location>
</feature>
<evidence type="ECO:0000256" key="1">
    <source>
        <dbReference type="ARBA" id="ARBA00004167"/>
    </source>
</evidence>
<name>A0A4R1GB62_9BACT</name>
<reference evidence="6 7" key="1">
    <citation type="submission" date="2019-03" db="EMBL/GenBank/DDBJ databases">
        <title>Genomic Encyclopedia of Archaeal and Bacterial Type Strains, Phase II (KMG-II): from individual species to whole genera.</title>
        <authorList>
            <person name="Goeker M."/>
        </authorList>
    </citation>
    <scope>NUCLEOTIDE SEQUENCE [LARGE SCALE GENOMIC DNA]</scope>
    <source>
        <strain evidence="6 7">DSM 24425</strain>
    </source>
</reference>
<dbReference type="InterPro" id="IPR006260">
    <property type="entry name" value="TonB/TolA_C"/>
</dbReference>
<organism evidence="6 7">
    <name type="scientific">Phorcysia thermohydrogeniphila</name>
    <dbReference type="NCBI Taxonomy" id="936138"/>
    <lineage>
        <taxon>Bacteria</taxon>
        <taxon>Pseudomonadati</taxon>
        <taxon>Aquificota</taxon>
        <taxon>Aquificia</taxon>
        <taxon>Desulfurobacteriales</taxon>
        <taxon>Desulfurobacteriaceae</taxon>
        <taxon>Phorcysia</taxon>
    </lineage>
</organism>
<evidence type="ECO:0000256" key="4">
    <source>
        <dbReference type="ARBA" id="ARBA00023136"/>
    </source>
</evidence>
<sequence>MEKEIKTDLLAFSVSVLLHALVFSMPFFSKAFSVRTYQIADVLPISFDTVVDSSLVGVRSIKGDRESSSNRAATFLPSGRNSRKLRKVGEAGREASRAGRFRSSEREGKRAFPSGERALSVRRGNGQLTLSWSINVPDGKYSKKLPAVSARKIVPYLLKVRDKIMSNWKNPYFGKSLSQENRRVVIYVTINRNGKLDEINVERFSPDMAFNRSAISAIYSSEPFDPIPPSINLDRVRVKVNFEVK</sequence>
<dbReference type="OrthoDB" id="13251at2"/>
<accession>A0A4R1GB62</accession>
<evidence type="ECO:0000313" key="7">
    <source>
        <dbReference type="Proteomes" id="UP000295777"/>
    </source>
</evidence>